<reference evidence="5 6" key="1">
    <citation type="submission" date="2021-01" db="EMBL/GenBank/DDBJ databases">
        <title>C459-1 draft genome sequence.</title>
        <authorList>
            <person name="Zhang X.-F."/>
        </authorList>
    </citation>
    <scope>NUCLEOTIDE SEQUENCE [LARGE SCALE GENOMIC DNA]</scope>
    <source>
        <strain evidence="6">C459-1</strain>
    </source>
</reference>
<dbReference type="InterPro" id="IPR050330">
    <property type="entry name" value="Bact_OuterMem_StrucFunc"/>
</dbReference>
<dbReference type="PANTHER" id="PTHR30329:SF21">
    <property type="entry name" value="LIPOPROTEIN YIAD-RELATED"/>
    <property type="match status" value="1"/>
</dbReference>
<sequence>MENISSRKSFFLFFVLGFFSVNAYSQTNAASVKRDTVVIESDNKFSVTTNRFWDNWFMGASGGGEIYFGDHNKQMKVSERIGPVFSLYGGKWFTPGFGARILGYYGQVKGVTQNHSYSTGEVYDASKWLEKQKFSYYQFRGDVMFDLMNLIGGYREERVYALVPYVGLGFSGITDEPKRTEVTGTGGFLNRFRLGKAVDLTFEVQGTLFDDAFDGELGGRKKEGAMAALLGISYKFNKNSWDKPSTIVVRESYDDALLIKLRDQVSALSKDNDALRAQLANSKSESVTELVIENKILAAPLLITFPINGSKLSNEVRVNLGFLAKVINSGAKEVVYNITGYADQATGNKDINMRLSKKRAEAVYQALVKEFGVSEKQLNLKYEGGVGNMYYNDPKLSRAVLTIAD</sequence>
<evidence type="ECO:0000313" key="6">
    <source>
        <dbReference type="Proteomes" id="UP000625283"/>
    </source>
</evidence>
<keyword evidence="2" id="KW-0175">Coiled coil</keyword>
<dbReference type="InterPro" id="IPR036737">
    <property type="entry name" value="OmpA-like_sf"/>
</dbReference>
<gene>
    <name evidence="5" type="ORF">JKG61_00715</name>
</gene>
<evidence type="ECO:0000259" key="4">
    <source>
        <dbReference type="PROSITE" id="PS51123"/>
    </source>
</evidence>
<evidence type="ECO:0000313" key="5">
    <source>
        <dbReference type="EMBL" id="MBL1407262.1"/>
    </source>
</evidence>
<dbReference type="SUPFAM" id="SSF103088">
    <property type="entry name" value="OmpA-like"/>
    <property type="match status" value="1"/>
</dbReference>
<dbReference type="PANTHER" id="PTHR30329">
    <property type="entry name" value="STATOR ELEMENT OF FLAGELLAR MOTOR COMPLEX"/>
    <property type="match status" value="1"/>
</dbReference>
<evidence type="ECO:0000256" key="3">
    <source>
        <dbReference type="SAM" id="SignalP"/>
    </source>
</evidence>
<name>A0ABS1QXX4_9SPHI</name>
<keyword evidence="6" id="KW-1185">Reference proteome</keyword>
<dbReference type="RefSeq" id="WP_202101080.1">
    <property type="nucleotide sequence ID" value="NZ_JAERTY010000001.1"/>
</dbReference>
<evidence type="ECO:0000256" key="2">
    <source>
        <dbReference type="SAM" id="Coils"/>
    </source>
</evidence>
<dbReference type="EMBL" id="JAERTY010000001">
    <property type="protein sequence ID" value="MBL1407262.1"/>
    <property type="molecule type" value="Genomic_DNA"/>
</dbReference>
<dbReference type="InterPro" id="IPR006665">
    <property type="entry name" value="OmpA-like"/>
</dbReference>
<evidence type="ECO:0000256" key="1">
    <source>
        <dbReference type="PROSITE-ProRule" id="PRU00473"/>
    </source>
</evidence>
<proteinExistence type="predicted"/>
<comment type="caution">
    <text evidence="5">The sequence shown here is derived from an EMBL/GenBank/DDBJ whole genome shotgun (WGS) entry which is preliminary data.</text>
</comment>
<dbReference type="Proteomes" id="UP000625283">
    <property type="component" value="Unassembled WGS sequence"/>
</dbReference>
<feature type="domain" description="OmpA-like" evidence="4">
    <location>
        <begin position="292"/>
        <end position="405"/>
    </location>
</feature>
<dbReference type="Pfam" id="PF00691">
    <property type="entry name" value="OmpA"/>
    <property type="match status" value="1"/>
</dbReference>
<dbReference type="PROSITE" id="PS51123">
    <property type="entry name" value="OMPA_2"/>
    <property type="match status" value="1"/>
</dbReference>
<feature type="coiled-coil region" evidence="2">
    <location>
        <begin position="258"/>
        <end position="285"/>
    </location>
</feature>
<accession>A0ABS1QXX4</accession>
<feature type="chain" id="PRO_5047093058" evidence="3">
    <location>
        <begin position="24"/>
        <end position="405"/>
    </location>
</feature>
<organism evidence="5 6">
    <name type="scientific">Sphingobacterium faecale</name>
    <dbReference type="NCBI Taxonomy" id="2803775"/>
    <lineage>
        <taxon>Bacteria</taxon>
        <taxon>Pseudomonadati</taxon>
        <taxon>Bacteroidota</taxon>
        <taxon>Sphingobacteriia</taxon>
        <taxon>Sphingobacteriales</taxon>
        <taxon>Sphingobacteriaceae</taxon>
        <taxon>Sphingobacterium</taxon>
    </lineage>
</organism>
<keyword evidence="3" id="KW-0732">Signal</keyword>
<dbReference type="Gene3D" id="3.30.1330.60">
    <property type="entry name" value="OmpA-like domain"/>
    <property type="match status" value="1"/>
</dbReference>
<protein>
    <submittedName>
        <fullName evidence="5">OmpA family protein</fullName>
    </submittedName>
</protein>
<keyword evidence="1" id="KW-0472">Membrane</keyword>
<feature type="signal peptide" evidence="3">
    <location>
        <begin position="1"/>
        <end position="23"/>
    </location>
</feature>